<comment type="caution">
    <text evidence="1">The sequence shown here is derived from an EMBL/GenBank/DDBJ whole genome shotgun (WGS) entry which is preliminary data.</text>
</comment>
<proteinExistence type="predicted"/>
<dbReference type="STRING" id="154538.A0A1M2W4T3"/>
<feature type="non-terminal residue" evidence="1">
    <location>
        <position position="658"/>
    </location>
</feature>
<gene>
    <name evidence="1" type="ORF">TRAPUB_8575</name>
</gene>
<protein>
    <recommendedName>
        <fullName evidence="3">F-box domain-containing protein</fullName>
    </recommendedName>
</protein>
<dbReference type="AlphaFoldDB" id="A0A1M2W4T3"/>
<keyword evidence="2" id="KW-1185">Reference proteome</keyword>
<evidence type="ECO:0008006" key="3">
    <source>
        <dbReference type="Google" id="ProtNLM"/>
    </source>
</evidence>
<evidence type="ECO:0000313" key="1">
    <source>
        <dbReference type="EMBL" id="OJT14867.1"/>
    </source>
</evidence>
<evidence type="ECO:0000313" key="2">
    <source>
        <dbReference type="Proteomes" id="UP000184267"/>
    </source>
</evidence>
<dbReference type="OrthoDB" id="2755057at2759"/>
<dbReference type="EMBL" id="MNAD01000229">
    <property type="protein sequence ID" value="OJT14867.1"/>
    <property type="molecule type" value="Genomic_DNA"/>
</dbReference>
<accession>A0A1M2W4T3</accession>
<organism evidence="1 2">
    <name type="scientific">Trametes pubescens</name>
    <name type="common">White-rot fungus</name>
    <dbReference type="NCBI Taxonomy" id="154538"/>
    <lineage>
        <taxon>Eukaryota</taxon>
        <taxon>Fungi</taxon>
        <taxon>Dikarya</taxon>
        <taxon>Basidiomycota</taxon>
        <taxon>Agaricomycotina</taxon>
        <taxon>Agaricomycetes</taxon>
        <taxon>Polyporales</taxon>
        <taxon>Polyporaceae</taxon>
        <taxon>Trametes</taxon>
    </lineage>
</organism>
<dbReference type="Proteomes" id="UP000184267">
    <property type="component" value="Unassembled WGS sequence"/>
</dbReference>
<feature type="non-terminal residue" evidence="1">
    <location>
        <position position="1"/>
    </location>
</feature>
<reference evidence="1 2" key="1">
    <citation type="submission" date="2016-10" db="EMBL/GenBank/DDBJ databases">
        <title>Genome sequence of the basidiomycete white-rot fungus Trametes pubescens.</title>
        <authorList>
            <person name="Makela M.R."/>
            <person name="Granchi Z."/>
            <person name="Peng M."/>
            <person name="De Vries R.P."/>
            <person name="Grigoriev I."/>
            <person name="Riley R."/>
            <person name="Hilden K."/>
        </authorList>
    </citation>
    <scope>NUCLEOTIDE SEQUENCE [LARGE SCALE GENOMIC DNA]</scope>
    <source>
        <strain evidence="1 2">FBCC735</strain>
    </source>
</reference>
<name>A0A1M2W4T3_TRAPU</name>
<sequence length="658" mass="75284">IVEYLTPKDLLQLYRSNKAMREYLGRSGKHEWRCAWKNEPDLPPCPPWLTEPQFAALCFDDHCQNCLQPDLNGAGLVWKFNARYCSACMSTQLTIKHPLEGLPRGPYLKKFINKPYLCVPYTPHQVVLEDRQITRNHFHIPHITRLHRDILAASDGPGGDAELNKRRLSVMRQWEAQLREYSVHAARCTIWQTAREERIRVQILLAKQRRREAIFARIRVLGYAMEIQYLGREFEALEGSVLAVFDKVDPLTEDDWAIISPTVIAFFDQRRTLWQWYSHRLTVGSRLSELTKALNEYRRTHRDEILPHPVDICTDPMLVHTFTLPVSVNLPYQIFLSLVPEWIQAWKQRRQGVLVSMLAQNAPTTLGFTERASDPHALPFDMLTQSCHNTPSRALTRATNGLLSLPASIFARFYCMVCATVISHTAAMTHACCYRAEHNWRDGAFYTPSLDGKFPPATDDVLEAACARRFYGIIHWSPASLLPCATVINDLLATLGLNLKSRRLDIGKIDNIRVACLSCRRDKAFLVMGWKRAVEHAFQAHHGCGVRWAVVPPAVVYKAQSVEYARRKLTHEETANLATWECSHCELPHVMAVHTKQRLGLHMRVHHNVTFATFGQDYHEAPERVEFMHPPILIAAIELRGGDLNASFQDGEICPKVL</sequence>